<dbReference type="EC" id="2.6.1.42" evidence="2"/>
<keyword evidence="1" id="KW-1133">Transmembrane helix</keyword>
<dbReference type="PANTHER" id="PTHR34980">
    <property type="entry name" value="INNER MEMBRANE PROTEIN-RELATED-RELATED"/>
    <property type="match status" value="1"/>
</dbReference>
<dbReference type="EMBL" id="AWXE01000001">
    <property type="protein sequence ID" value="ERL47605.1"/>
    <property type="molecule type" value="Genomic_DNA"/>
</dbReference>
<keyword evidence="2" id="KW-0808">Transferase</keyword>
<dbReference type="Pfam" id="PF05656">
    <property type="entry name" value="DUF805"/>
    <property type="match status" value="1"/>
</dbReference>
<dbReference type="InterPro" id="IPR008523">
    <property type="entry name" value="DUF805"/>
</dbReference>
<dbReference type="eggNOG" id="COG3152">
    <property type="taxonomic scope" value="Bacteria"/>
</dbReference>
<accession>U2WVN1</accession>
<proteinExistence type="predicted"/>
<dbReference type="Proteomes" id="UP000016762">
    <property type="component" value="Unassembled WGS sequence"/>
</dbReference>
<evidence type="ECO:0000256" key="1">
    <source>
        <dbReference type="SAM" id="Phobius"/>
    </source>
</evidence>
<sequence>MNKFFQGFAYSTLVGFKNTFNFSGKSNRGDFWFFFLFFLIAYLCVWILDELFFDVTVDLNDLPLMTFMPLGYIDPEVGLIVLLFRPVMVVPSMSATIRRLHDVGKSGWWSILWIFPLPILGWFWLVPLLLRPTKDSARAVE</sequence>
<keyword evidence="2" id="KW-0032">Aminotransferase</keyword>
<organism evidence="2 3">
    <name type="scientific">Candidatus Micropelagius thuwalensis</name>
    <dbReference type="NCBI Taxonomy" id="1397666"/>
    <lineage>
        <taxon>Bacteria</taxon>
        <taxon>Pseudomonadati</taxon>
        <taxon>Pseudomonadota</taxon>
        <taxon>Alphaproteobacteria</taxon>
        <taxon>PS1 clade</taxon>
        <taxon>Candidatus Micropelagius</taxon>
    </lineage>
</organism>
<dbReference type="AlphaFoldDB" id="U2WVN1"/>
<dbReference type="GO" id="GO:0004084">
    <property type="term" value="F:branched-chain-amino-acid transaminase activity"/>
    <property type="evidence" value="ECO:0007669"/>
    <property type="project" value="UniProtKB-EC"/>
</dbReference>
<feature type="transmembrane region" description="Helical" evidence="1">
    <location>
        <begin position="109"/>
        <end position="130"/>
    </location>
</feature>
<keyword evidence="1" id="KW-0812">Transmembrane</keyword>
<evidence type="ECO:0000313" key="2">
    <source>
        <dbReference type="EMBL" id="ERL47605.1"/>
    </source>
</evidence>
<dbReference type="PANTHER" id="PTHR34980:SF2">
    <property type="entry name" value="INNER MEMBRANE PROTEIN YHAH-RELATED"/>
    <property type="match status" value="1"/>
</dbReference>
<gene>
    <name evidence="2" type="primary">ilvE</name>
    <name evidence="2" type="ORF">RS24_00575</name>
</gene>
<evidence type="ECO:0000313" key="3">
    <source>
        <dbReference type="Proteomes" id="UP000016762"/>
    </source>
</evidence>
<reference evidence="2 3" key="1">
    <citation type="journal article" date="2014" name="FEMS Microbiol. Ecol.">
        <title>Genomic differentiation among two strains of the PS1 clade isolated from geographically separated marine habitats.</title>
        <authorList>
            <person name="Jimenez-Infante F."/>
            <person name="Ngugi D.K."/>
            <person name="Alam I."/>
            <person name="Rashid M."/>
            <person name="Baalawi W."/>
            <person name="Kamau A.A."/>
            <person name="Bajic V.B."/>
            <person name="Stingl U."/>
        </authorList>
    </citation>
    <scope>NUCLEOTIDE SEQUENCE [LARGE SCALE GENOMIC DNA]</scope>
    <source>
        <strain evidence="2 3">RS24</strain>
    </source>
</reference>
<feature type="transmembrane region" description="Helical" evidence="1">
    <location>
        <begin position="31"/>
        <end position="48"/>
    </location>
</feature>
<dbReference type="GO" id="GO:0005886">
    <property type="term" value="C:plasma membrane"/>
    <property type="evidence" value="ECO:0007669"/>
    <property type="project" value="TreeGrafter"/>
</dbReference>
<keyword evidence="3" id="KW-1185">Reference proteome</keyword>
<protein>
    <submittedName>
        <fullName evidence="2">Branched chain amino acid 2-keto-4-methylthiobutyrate aminotransferase protein</fullName>
        <ecNumber evidence="2">2.6.1.42</ecNumber>
    </submittedName>
</protein>
<keyword evidence="1" id="KW-0472">Membrane</keyword>
<name>U2WVN1_9PROT</name>
<comment type="caution">
    <text evidence="2">The sequence shown here is derived from an EMBL/GenBank/DDBJ whole genome shotgun (WGS) entry which is preliminary data.</text>
</comment>
<dbReference type="STRING" id="1397666.RS24_00575"/>